<evidence type="ECO:0000313" key="3">
    <source>
        <dbReference type="Proteomes" id="UP000616499"/>
    </source>
</evidence>
<organism evidence="2 3">
    <name type="scientific">Pseudomonas asuensis</name>
    <dbReference type="NCBI Taxonomy" id="1825787"/>
    <lineage>
        <taxon>Bacteria</taxon>
        <taxon>Pseudomonadati</taxon>
        <taxon>Pseudomonadota</taxon>
        <taxon>Gammaproteobacteria</taxon>
        <taxon>Pseudomonadales</taxon>
        <taxon>Pseudomonadaceae</taxon>
        <taxon>Pseudomonas</taxon>
    </lineage>
</organism>
<evidence type="ECO:0008006" key="4">
    <source>
        <dbReference type="Google" id="ProtNLM"/>
    </source>
</evidence>
<accession>A0ABQ2H169</accession>
<evidence type="ECO:0000256" key="1">
    <source>
        <dbReference type="SAM" id="Phobius"/>
    </source>
</evidence>
<keyword evidence="1" id="KW-1133">Transmembrane helix</keyword>
<proteinExistence type="predicted"/>
<sequence>MMKRRNSYLMEIVFIVIAMLVFCARLMGFIELSAVNTLSSCILDRPLLVPVLDGSSALAGFEDTLLRMIDAFIWAALVMSVGTVMLLALLPHTDLE</sequence>
<name>A0ABQ2H169_9PSED</name>
<comment type="caution">
    <text evidence="2">The sequence shown here is derived from an EMBL/GenBank/DDBJ whole genome shotgun (WGS) entry which is preliminary data.</text>
</comment>
<dbReference type="Proteomes" id="UP000616499">
    <property type="component" value="Unassembled WGS sequence"/>
</dbReference>
<protein>
    <recommendedName>
        <fullName evidence="4">YggT family protein</fullName>
    </recommendedName>
</protein>
<evidence type="ECO:0000313" key="2">
    <source>
        <dbReference type="EMBL" id="GGM25455.1"/>
    </source>
</evidence>
<feature type="transmembrane region" description="Helical" evidence="1">
    <location>
        <begin position="12"/>
        <end position="30"/>
    </location>
</feature>
<keyword evidence="3" id="KW-1185">Reference proteome</keyword>
<dbReference type="RefSeq" id="WP_188867929.1">
    <property type="nucleotide sequence ID" value="NZ_BMNW01000011.1"/>
</dbReference>
<dbReference type="EMBL" id="BMNW01000011">
    <property type="protein sequence ID" value="GGM25455.1"/>
    <property type="molecule type" value="Genomic_DNA"/>
</dbReference>
<gene>
    <name evidence="2" type="ORF">GCM10009425_40260</name>
</gene>
<feature type="transmembrane region" description="Helical" evidence="1">
    <location>
        <begin position="71"/>
        <end position="90"/>
    </location>
</feature>
<keyword evidence="1" id="KW-0812">Transmembrane</keyword>
<reference evidence="3" key="1">
    <citation type="journal article" date="2019" name="Int. J. Syst. Evol. Microbiol.">
        <title>The Global Catalogue of Microorganisms (GCM) 10K type strain sequencing project: providing services to taxonomists for standard genome sequencing and annotation.</title>
        <authorList>
            <consortium name="The Broad Institute Genomics Platform"/>
            <consortium name="The Broad Institute Genome Sequencing Center for Infectious Disease"/>
            <person name="Wu L."/>
            <person name="Ma J."/>
        </authorList>
    </citation>
    <scope>NUCLEOTIDE SEQUENCE [LARGE SCALE GENOMIC DNA]</scope>
    <source>
        <strain evidence="3">JCM 13501</strain>
    </source>
</reference>
<keyword evidence="1" id="KW-0472">Membrane</keyword>